<dbReference type="InterPro" id="IPR002994">
    <property type="entry name" value="Surf1/Shy1"/>
</dbReference>
<feature type="region of interest" description="Disordered" evidence="7">
    <location>
        <begin position="235"/>
        <end position="257"/>
    </location>
</feature>
<evidence type="ECO:0000256" key="4">
    <source>
        <dbReference type="ARBA" id="ARBA00022989"/>
    </source>
</evidence>
<evidence type="ECO:0000256" key="6">
    <source>
        <dbReference type="RuleBase" id="RU363076"/>
    </source>
</evidence>
<dbReference type="CDD" id="cd06662">
    <property type="entry name" value="SURF1"/>
    <property type="match status" value="1"/>
</dbReference>
<dbReference type="GO" id="GO:0005886">
    <property type="term" value="C:plasma membrane"/>
    <property type="evidence" value="ECO:0007669"/>
    <property type="project" value="UniProtKB-SubCell"/>
</dbReference>
<dbReference type="OrthoDB" id="3266379at2"/>
<keyword evidence="4" id="KW-1133">Transmembrane helix</keyword>
<comment type="subcellular location">
    <subcellularLocation>
        <location evidence="6">Cell membrane</location>
        <topology evidence="6">Multi-pass membrane protein</topology>
    </subcellularLocation>
    <subcellularLocation>
        <location evidence="1">Membrane</location>
    </subcellularLocation>
</comment>
<dbReference type="PROSITE" id="PS51257">
    <property type="entry name" value="PROKAR_LIPOPROTEIN"/>
    <property type="match status" value="1"/>
</dbReference>
<organism evidence="8 9">
    <name type="scientific">Cellulomonas rhizosphaerae</name>
    <dbReference type="NCBI Taxonomy" id="2293719"/>
    <lineage>
        <taxon>Bacteria</taxon>
        <taxon>Bacillati</taxon>
        <taxon>Actinomycetota</taxon>
        <taxon>Actinomycetes</taxon>
        <taxon>Micrococcales</taxon>
        <taxon>Cellulomonadaceae</taxon>
        <taxon>Cellulomonas</taxon>
    </lineage>
</organism>
<evidence type="ECO:0000313" key="9">
    <source>
        <dbReference type="Proteomes" id="UP000283374"/>
    </source>
</evidence>
<evidence type="ECO:0000256" key="3">
    <source>
        <dbReference type="ARBA" id="ARBA00022692"/>
    </source>
</evidence>
<dbReference type="PROSITE" id="PS50895">
    <property type="entry name" value="SURF1"/>
    <property type="match status" value="1"/>
</dbReference>
<keyword evidence="6" id="KW-1003">Cell membrane</keyword>
<dbReference type="EMBL" id="QWKP01000165">
    <property type="protein sequence ID" value="RHA43075.1"/>
    <property type="molecule type" value="Genomic_DNA"/>
</dbReference>
<name>A0A413RMZ9_9CELL</name>
<reference evidence="8 9" key="1">
    <citation type="submission" date="2018-08" db="EMBL/GenBank/DDBJ databases">
        <title>Cellulomonas rhizosphaerae sp. nov., a novel actinomycete isolated from soil.</title>
        <authorList>
            <person name="Tian Y."/>
        </authorList>
    </citation>
    <scope>NUCLEOTIDE SEQUENCE [LARGE SCALE GENOMIC DNA]</scope>
    <source>
        <strain evidence="8 9">NEAU-TCZ24</strain>
    </source>
</reference>
<gene>
    <name evidence="8" type="ORF">D1825_06625</name>
</gene>
<dbReference type="PANTHER" id="PTHR23427">
    <property type="entry name" value="SURFEIT LOCUS PROTEIN"/>
    <property type="match status" value="1"/>
</dbReference>
<comment type="caution">
    <text evidence="8">The sequence shown here is derived from an EMBL/GenBank/DDBJ whole genome shotgun (WGS) entry which is preliminary data.</text>
</comment>
<feature type="compositionally biased region" description="Acidic residues" evidence="7">
    <location>
        <begin position="239"/>
        <end position="248"/>
    </location>
</feature>
<accession>A0A413RMZ9</accession>
<keyword evidence="3" id="KW-0812">Transmembrane</keyword>
<sequence length="257" mass="27007">MLRAAVRPRMIVLLLLLLGAAYACGRLGVWQLDRAQIRGAGAQERHVAEQLAAPPVPILDVLAPQTAFEGDDVGRKVSVTGAYEADEQLLVPDRALDGRTGYLVLTPLRTSDGVLPVVRGWVAQPGAADDPPAGTVAVEGFLQASEQAGSGVADGRTDAISSAELVGTWGGPIWTGYLVLSSSDPAQSADLALLGIPTKPGEGLNIQNLAYAAQWWIFGTFAVLLWLRLVRDEARGDGSDEDDEDLPDEATPPPAPA</sequence>
<dbReference type="Proteomes" id="UP000283374">
    <property type="component" value="Unassembled WGS sequence"/>
</dbReference>
<proteinExistence type="inferred from homology"/>
<comment type="similarity">
    <text evidence="2 6">Belongs to the SURF1 family.</text>
</comment>
<dbReference type="AlphaFoldDB" id="A0A413RMZ9"/>
<keyword evidence="5" id="KW-0472">Membrane</keyword>
<evidence type="ECO:0000256" key="7">
    <source>
        <dbReference type="SAM" id="MobiDB-lite"/>
    </source>
</evidence>
<evidence type="ECO:0000256" key="1">
    <source>
        <dbReference type="ARBA" id="ARBA00004370"/>
    </source>
</evidence>
<evidence type="ECO:0000256" key="5">
    <source>
        <dbReference type="ARBA" id="ARBA00023136"/>
    </source>
</evidence>
<keyword evidence="9" id="KW-1185">Reference proteome</keyword>
<dbReference type="PANTHER" id="PTHR23427:SF2">
    <property type="entry name" value="SURFEIT LOCUS PROTEIN 1"/>
    <property type="match status" value="1"/>
</dbReference>
<dbReference type="InterPro" id="IPR045214">
    <property type="entry name" value="Surf1/Surf4"/>
</dbReference>
<evidence type="ECO:0000313" key="8">
    <source>
        <dbReference type="EMBL" id="RHA43075.1"/>
    </source>
</evidence>
<dbReference type="Pfam" id="PF02104">
    <property type="entry name" value="SURF1"/>
    <property type="match status" value="1"/>
</dbReference>
<protein>
    <recommendedName>
        <fullName evidence="6">SURF1-like protein</fullName>
    </recommendedName>
</protein>
<evidence type="ECO:0000256" key="2">
    <source>
        <dbReference type="ARBA" id="ARBA00007165"/>
    </source>
</evidence>